<dbReference type="InterPro" id="IPR000182">
    <property type="entry name" value="GNAT_dom"/>
</dbReference>
<comment type="caution">
    <text evidence="2">The sequence shown here is derived from an EMBL/GenBank/DDBJ whole genome shotgun (WGS) entry which is preliminary data.</text>
</comment>
<accession>A0A9W6EUK7</accession>
<evidence type="ECO:0000259" key="1">
    <source>
        <dbReference type="PROSITE" id="PS51186"/>
    </source>
</evidence>
<dbReference type="CDD" id="cd04301">
    <property type="entry name" value="NAT_SF"/>
    <property type="match status" value="1"/>
</dbReference>
<dbReference type="PANTHER" id="PTHR43415">
    <property type="entry name" value="SPERMIDINE N(1)-ACETYLTRANSFERASE"/>
    <property type="match status" value="1"/>
</dbReference>
<feature type="domain" description="N-acetyltransferase" evidence="1">
    <location>
        <begin position="4"/>
        <end position="163"/>
    </location>
</feature>
<gene>
    <name evidence="2" type="ORF">NBRC110019_04960</name>
</gene>
<proteinExistence type="predicted"/>
<dbReference type="Pfam" id="PF00583">
    <property type="entry name" value="Acetyltransf_1"/>
    <property type="match status" value="1"/>
</dbReference>
<dbReference type="PROSITE" id="PS51186">
    <property type="entry name" value="GNAT"/>
    <property type="match status" value="1"/>
</dbReference>
<keyword evidence="3" id="KW-1185">Reference proteome</keyword>
<evidence type="ECO:0000313" key="2">
    <source>
        <dbReference type="EMBL" id="GLB51457.1"/>
    </source>
</evidence>
<dbReference type="InterPro" id="IPR016181">
    <property type="entry name" value="Acyl_CoA_acyltransferase"/>
</dbReference>
<evidence type="ECO:0000313" key="3">
    <source>
        <dbReference type="Proteomes" id="UP001143545"/>
    </source>
</evidence>
<dbReference type="RefSeq" id="WP_281752023.1">
    <property type="nucleotide sequence ID" value="NZ_BRVP01000003.1"/>
</dbReference>
<dbReference type="PANTHER" id="PTHR43415:SF5">
    <property type="entry name" value="ACETYLTRANSFERASE"/>
    <property type="match status" value="1"/>
</dbReference>
<reference evidence="2" key="1">
    <citation type="submission" date="2022-07" db="EMBL/GenBank/DDBJ databases">
        <title>Taxonomy of Novel Oxalotrophic and Methylotrophic Bacteria.</title>
        <authorList>
            <person name="Sahin N."/>
            <person name="Tani A."/>
        </authorList>
    </citation>
    <scope>NUCLEOTIDE SEQUENCE</scope>
    <source>
        <strain evidence="2">AM327</strain>
    </source>
</reference>
<dbReference type="Gene3D" id="3.40.630.30">
    <property type="match status" value="1"/>
</dbReference>
<dbReference type="EMBL" id="BRVP01000003">
    <property type="protein sequence ID" value="GLB51457.1"/>
    <property type="molecule type" value="Genomic_DNA"/>
</dbReference>
<name>A0A9W6EUK7_9FLAO</name>
<sequence>MSVLRLQSFSKIDFQRLINWIDNEKELIQFAGTIFTWPLTNNQLEDYINDSSRYVYKAMYNGKVIGHAEIYKENAETARLCRILIGDTTYRGKGLGKELMEQLLHVAFTELHVNYVHLNVYHWNVRAIKCYEKCGFQFTKGVSQLVFFAGEEWKALNMHIRQPAWKENLR</sequence>
<dbReference type="SUPFAM" id="SSF55729">
    <property type="entry name" value="Acyl-CoA N-acyltransferases (Nat)"/>
    <property type="match status" value="1"/>
</dbReference>
<organism evidence="2 3">
    <name type="scientific">Neptunitalea chrysea</name>
    <dbReference type="NCBI Taxonomy" id="1647581"/>
    <lineage>
        <taxon>Bacteria</taxon>
        <taxon>Pseudomonadati</taxon>
        <taxon>Bacteroidota</taxon>
        <taxon>Flavobacteriia</taxon>
        <taxon>Flavobacteriales</taxon>
        <taxon>Flavobacteriaceae</taxon>
        <taxon>Neptunitalea</taxon>
    </lineage>
</organism>
<dbReference type="AlphaFoldDB" id="A0A9W6EUK7"/>
<dbReference type="GO" id="GO:0016747">
    <property type="term" value="F:acyltransferase activity, transferring groups other than amino-acyl groups"/>
    <property type="evidence" value="ECO:0007669"/>
    <property type="project" value="InterPro"/>
</dbReference>
<protein>
    <submittedName>
        <fullName evidence="2">GNAT family N-acetyltransferase</fullName>
    </submittedName>
</protein>
<dbReference type="Proteomes" id="UP001143545">
    <property type="component" value="Unassembled WGS sequence"/>
</dbReference>